<evidence type="ECO:0000313" key="4">
    <source>
        <dbReference type="Proteomes" id="UP000538147"/>
    </source>
</evidence>
<gene>
    <name evidence="3" type="ORF">FHS79_001198</name>
</gene>
<proteinExistence type="predicted"/>
<keyword evidence="4" id="KW-1185">Reference proteome</keyword>
<protein>
    <submittedName>
        <fullName evidence="3">Ni/Co efflux regulator RcnB</fullName>
    </submittedName>
</protein>
<feature type="chain" id="PRO_5032520712" evidence="2">
    <location>
        <begin position="21"/>
        <end position="167"/>
    </location>
</feature>
<dbReference type="Pfam" id="PF11776">
    <property type="entry name" value="RcnB"/>
    <property type="match status" value="1"/>
</dbReference>
<keyword evidence="2" id="KW-0732">Signal</keyword>
<dbReference type="InterPro" id="IPR024572">
    <property type="entry name" value="RcnB"/>
</dbReference>
<dbReference type="EMBL" id="JACIIV010000007">
    <property type="protein sequence ID" value="MBB6227036.1"/>
    <property type="molecule type" value="Genomic_DNA"/>
</dbReference>
<evidence type="ECO:0000256" key="2">
    <source>
        <dbReference type="SAM" id="SignalP"/>
    </source>
</evidence>
<feature type="region of interest" description="Disordered" evidence="1">
    <location>
        <begin position="22"/>
        <end position="43"/>
    </location>
</feature>
<dbReference type="Gene3D" id="3.10.450.160">
    <property type="entry name" value="inner membrane protein cigr"/>
    <property type="match status" value="1"/>
</dbReference>
<accession>A0A841L429</accession>
<dbReference type="RefSeq" id="WP_184196846.1">
    <property type="nucleotide sequence ID" value="NZ_BMOX01000076.1"/>
</dbReference>
<feature type="signal peptide" evidence="2">
    <location>
        <begin position="1"/>
        <end position="20"/>
    </location>
</feature>
<sequence>MRRLVLGLMAATMIAGPVMAQDRSNWREDRREDRQEYRDDRRDARQDFRDDRRDFRNDRRDFRNDRRDFYQDQRRWRAVGQNDWRWAGPRFGGPAWVAPRGFRYQPWNVGYRVPPAFSARQYWVANPGVYQLQPAWQGTRWVRYGPDALLIRTRDGVVVQVVRSLWR</sequence>
<evidence type="ECO:0000256" key="1">
    <source>
        <dbReference type="SAM" id="MobiDB-lite"/>
    </source>
</evidence>
<name>A0A841L429_9SPHN</name>
<feature type="compositionally biased region" description="Basic and acidic residues" evidence="1">
    <location>
        <begin position="24"/>
        <end position="43"/>
    </location>
</feature>
<reference evidence="3 4" key="1">
    <citation type="submission" date="2020-08" db="EMBL/GenBank/DDBJ databases">
        <title>Genomic Encyclopedia of Type Strains, Phase IV (KMG-IV): sequencing the most valuable type-strain genomes for metagenomic binning, comparative biology and taxonomic classification.</title>
        <authorList>
            <person name="Goeker M."/>
        </authorList>
    </citation>
    <scope>NUCLEOTIDE SEQUENCE [LARGE SCALE GENOMIC DNA]</scope>
    <source>
        <strain evidence="3 4">DSM 102189</strain>
    </source>
</reference>
<dbReference type="AlphaFoldDB" id="A0A841L429"/>
<organism evidence="3 4">
    <name type="scientific">Polymorphobacter multimanifer</name>
    <dbReference type="NCBI Taxonomy" id="1070431"/>
    <lineage>
        <taxon>Bacteria</taxon>
        <taxon>Pseudomonadati</taxon>
        <taxon>Pseudomonadota</taxon>
        <taxon>Alphaproteobacteria</taxon>
        <taxon>Sphingomonadales</taxon>
        <taxon>Sphingosinicellaceae</taxon>
        <taxon>Polymorphobacter</taxon>
    </lineage>
</organism>
<comment type="caution">
    <text evidence="3">The sequence shown here is derived from an EMBL/GenBank/DDBJ whole genome shotgun (WGS) entry which is preliminary data.</text>
</comment>
<evidence type="ECO:0000313" key="3">
    <source>
        <dbReference type="EMBL" id="MBB6227036.1"/>
    </source>
</evidence>
<dbReference type="Proteomes" id="UP000538147">
    <property type="component" value="Unassembled WGS sequence"/>
</dbReference>